<protein>
    <submittedName>
        <fullName evidence="1">Uncharacterized protein</fullName>
    </submittedName>
</protein>
<dbReference type="AlphaFoldDB" id="D6CHT1"/>
<proteinExistence type="predicted"/>
<organism evidence="1">
    <name type="scientific">Streptococcus pneumoniae</name>
    <dbReference type="NCBI Taxonomy" id="1313"/>
    <lineage>
        <taxon>Bacteria</taxon>
        <taxon>Bacillati</taxon>
        <taxon>Bacillota</taxon>
        <taxon>Bacilli</taxon>
        <taxon>Lactobacillales</taxon>
        <taxon>Streptococcaceae</taxon>
        <taxon>Streptococcus</taxon>
    </lineage>
</organism>
<reference evidence="1" key="1">
    <citation type="journal article" date="2011" name="Antimicrob. Agents Chemother.">
        <title>Heterogeneity of Tn5253-Like Composite Elements in Clinical Streptococcus pneumoniae Isolates.</title>
        <authorList>
            <person name="Mingoia M."/>
            <person name="Tili E."/>
            <person name="Manso E."/>
            <person name="Varaldo P.E."/>
            <person name="Montanari M.P."/>
        </authorList>
    </citation>
    <scope>NUCLEOTIDE SEQUENCE</scope>
    <source>
        <strain evidence="1">SpnF21</strain>
    </source>
</reference>
<sequence length="169" mass="19393">MVDSKELKKEVLEIHFEEKEGDVLAYLGSELVATLDTVTDLVHHEENYQQLPLTQKLKIITHFDDVKARSEKSNQVEEVLSPSSGIEQETEETNSFSNVDKIVEEALKEYPIGSQVSYKGQVFQLVSIENAQLNDLVRLELFNDSNQLFEENPILYLNTLERLNKYCLS</sequence>
<dbReference type="EMBL" id="FN667862">
    <property type="protein sequence ID" value="CBJ57233.1"/>
    <property type="molecule type" value="Genomic_DNA"/>
</dbReference>
<evidence type="ECO:0000313" key="1">
    <source>
        <dbReference type="EMBL" id="CBJ57233.1"/>
    </source>
</evidence>
<accession>D6CHT1</accession>
<name>D6CHT1_STREE</name>